<evidence type="ECO:0000313" key="1">
    <source>
        <dbReference type="EMBL" id="CAH3016096.1"/>
    </source>
</evidence>
<keyword evidence="2" id="KW-1185">Reference proteome</keyword>
<organism evidence="1 2">
    <name type="scientific">Porites evermanni</name>
    <dbReference type="NCBI Taxonomy" id="104178"/>
    <lineage>
        <taxon>Eukaryota</taxon>
        <taxon>Metazoa</taxon>
        <taxon>Cnidaria</taxon>
        <taxon>Anthozoa</taxon>
        <taxon>Hexacorallia</taxon>
        <taxon>Scleractinia</taxon>
        <taxon>Fungiina</taxon>
        <taxon>Poritidae</taxon>
        <taxon>Porites</taxon>
    </lineage>
</organism>
<name>A0ABN8LKM1_9CNID</name>
<comment type="caution">
    <text evidence="1">The sequence shown here is derived from an EMBL/GenBank/DDBJ whole genome shotgun (WGS) entry which is preliminary data.</text>
</comment>
<sequence length="203" mass="23410">MKADGTWGDHVILHGAANCFDTCIHVISSHHRDVLINPQREGVDRDRLVLGHLCELHYVSLIPRKSPEDVCTVKRQKRRLETDEDDAHLDWGKDKIMIFAIREGSEIMNDQSNVTKITLNCYWSLLMNSKLPTSPSGSSRCQYGDEKFKTFEQDVVVFCCKTPCPLLDAQAPFKPFRFGRHGYSDEVPHFETERRNLGYLRWS</sequence>
<accession>A0ABN8LKM1</accession>
<gene>
    <name evidence="1" type="ORF">PEVE_00025268</name>
</gene>
<dbReference type="Gene3D" id="3.90.70.80">
    <property type="match status" value="1"/>
</dbReference>
<dbReference type="Proteomes" id="UP001159427">
    <property type="component" value="Unassembled WGS sequence"/>
</dbReference>
<proteinExistence type="predicted"/>
<evidence type="ECO:0000313" key="2">
    <source>
        <dbReference type="Proteomes" id="UP001159427"/>
    </source>
</evidence>
<reference evidence="1 2" key="1">
    <citation type="submission" date="2022-05" db="EMBL/GenBank/DDBJ databases">
        <authorList>
            <consortium name="Genoscope - CEA"/>
            <person name="William W."/>
        </authorList>
    </citation>
    <scope>NUCLEOTIDE SEQUENCE [LARGE SCALE GENOMIC DNA]</scope>
</reference>
<dbReference type="EMBL" id="CALNXI010000034">
    <property type="protein sequence ID" value="CAH3016096.1"/>
    <property type="molecule type" value="Genomic_DNA"/>
</dbReference>
<protein>
    <submittedName>
        <fullName evidence="1">Uncharacterized protein</fullName>
    </submittedName>
</protein>